<evidence type="ECO:0000256" key="12">
    <source>
        <dbReference type="ARBA" id="ARBA00023136"/>
    </source>
</evidence>
<comment type="catalytic activity">
    <reaction evidence="16">
        <text>[GlcNAc-(1-&gt;4)-Mur2Ac(oyl-L-Ala-gamma-D-Glu-L-Lys-D-Ala-D-Ala)](n)-di-trans,octa-cis-undecaprenyl diphosphate + beta-D-GlcNAc-(1-&gt;4)-Mur2Ac(oyl-L-Ala-gamma-D-Glu-L-Lys-D-Ala-D-Ala)-di-trans,octa-cis-undecaprenyl diphosphate = [GlcNAc-(1-&gt;4)-Mur2Ac(oyl-L-Ala-gamma-D-Glu-L-Lys-D-Ala-D-Ala)](n+1)-di-trans,octa-cis-undecaprenyl diphosphate + di-trans,octa-cis-undecaprenyl diphosphate + H(+)</text>
        <dbReference type="Rhea" id="RHEA:23708"/>
        <dbReference type="Rhea" id="RHEA-COMP:9602"/>
        <dbReference type="Rhea" id="RHEA-COMP:9603"/>
        <dbReference type="ChEBI" id="CHEBI:15378"/>
        <dbReference type="ChEBI" id="CHEBI:58405"/>
        <dbReference type="ChEBI" id="CHEBI:60033"/>
        <dbReference type="ChEBI" id="CHEBI:78435"/>
        <dbReference type="EC" id="2.4.99.28"/>
    </reaction>
</comment>
<keyword evidence="6" id="KW-0645">Protease</keyword>
<dbReference type="Gene3D" id="1.10.3810.10">
    <property type="entry name" value="Biosynthetic peptidoglycan transglycosylase-like"/>
    <property type="match status" value="1"/>
</dbReference>
<comment type="subcellular location">
    <subcellularLocation>
        <location evidence="1">Cell membrane</location>
    </subcellularLocation>
</comment>
<dbReference type="GO" id="GO:0008360">
    <property type="term" value="P:regulation of cell shape"/>
    <property type="evidence" value="ECO:0007669"/>
    <property type="project" value="UniProtKB-KW"/>
</dbReference>
<dbReference type="STRING" id="1618446.UV61_C0012G0003"/>
<name>A0A0G1ESW8_9BACT</name>
<proteinExistence type="inferred from homology"/>
<dbReference type="PANTHER" id="PTHR32282">
    <property type="entry name" value="BINDING PROTEIN TRANSPEPTIDASE, PUTATIVE-RELATED"/>
    <property type="match status" value="1"/>
</dbReference>
<sequence length="869" mass="96883">MFEIFQRRQLQRITGTSRREHLTRIKFLTFLATGFFLILLIGVFMTGILFAWYAKDLPRPDKVRRSQGLSTIIYDRNNEPIYDIFRDQNRIPVTFEEMPQVLKQATVAIEDKDFYKHEGFSAKGMLRAIFNIVFFRKLEGGSTLTQQLVKNVLLTGERTLPRKIKEFILSIQIERKYTKDEILQMYLNEAPYGSTTYGIESAAQYYFNKKAKDLTPIEATVLAGFPQTPTKYSPFTGEKDAYKWRTEQVIRRMREDGYITKDQEADYKKQLTELTFPGGNDEFKAAHFVTYVRELLEQQFGQKLVEEGGLRVNTTLDLKLQEKVEQIVKEEVEKAKNLRVGNGAAIVLDPNSGEILAMVGSKDYSATDSAGAKFNVVTQGLRQPGSALKPITYAVAFKNGYTPASIVMDVETKFPGGAGQKDYSPKNYDLKWHGPMQMRYALGNSINMVAVKTLALAGVKNMLTQAYDMGLTTLEPTQENLSRFGLSVTLGGGEVKLIDLAGAYGVLATGGTRHDRIAILKVSDQKGKTLFEYKTTSGKRVMDADIAYLITHILSDNGARVLEFGENSYLAVTGKNAFVKTGTTDDKRDNWTVGGTRSRIVGTWVGNNDNSPMHPSLASGVTGAAPIWNRIIREVIKNLPDEPFVRSDNIVEMDIDSFGGGLPRPEFPTRKEVFIKGTEPTAVGSIYKKLKISKNNGKLANDIEIASGAYDEKEFIVFSETDLVSTDGKNRWQEGIDEWLKTQSDPKYHPPTETSGDRLDTVVMNITDPQDKKQYDDHDVKVAGEAFSSDSISEINVEILGTQAFSDKVTGTNSYSRVFNLNTGTYTIKMTAKDNRGKETTGEVKIGVLVAWDSAVAPTPSPSASPLLL</sequence>
<evidence type="ECO:0000256" key="3">
    <source>
        <dbReference type="ARBA" id="ARBA00007739"/>
    </source>
</evidence>
<dbReference type="GO" id="GO:0008658">
    <property type="term" value="F:penicillin binding"/>
    <property type="evidence" value="ECO:0007669"/>
    <property type="project" value="InterPro"/>
</dbReference>
<evidence type="ECO:0000256" key="17">
    <source>
        <dbReference type="SAM" id="Phobius"/>
    </source>
</evidence>
<dbReference type="FunFam" id="1.10.3810.10:FF:000001">
    <property type="entry name" value="Penicillin-binding protein 1A"/>
    <property type="match status" value="1"/>
</dbReference>
<comment type="caution">
    <text evidence="20">The sequence shown here is derived from an EMBL/GenBank/DDBJ whole genome shotgun (WGS) entry which is preliminary data.</text>
</comment>
<dbReference type="PANTHER" id="PTHR32282:SF11">
    <property type="entry name" value="PENICILLIN-BINDING PROTEIN 1B"/>
    <property type="match status" value="1"/>
</dbReference>
<keyword evidence="8" id="KW-0808">Transferase</keyword>
<dbReference type="SUPFAM" id="SSF56601">
    <property type="entry name" value="beta-lactamase/transpeptidase-like"/>
    <property type="match status" value="1"/>
</dbReference>
<keyword evidence="12 17" id="KW-0472">Membrane</keyword>
<evidence type="ECO:0000313" key="21">
    <source>
        <dbReference type="Proteomes" id="UP000034050"/>
    </source>
</evidence>
<keyword evidence="10" id="KW-0133">Cell shape</keyword>
<comment type="similarity">
    <text evidence="2">In the C-terminal section; belongs to the transpeptidase family.</text>
</comment>
<dbReference type="InterPro" id="IPR036950">
    <property type="entry name" value="PBP_transglycosylase"/>
</dbReference>
<evidence type="ECO:0000256" key="15">
    <source>
        <dbReference type="ARBA" id="ARBA00034000"/>
    </source>
</evidence>
<dbReference type="PATRIC" id="fig|1618446.3.peg.1201"/>
<evidence type="ECO:0000259" key="18">
    <source>
        <dbReference type="Pfam" id="PF00905"/>
    </source>
</evidence>
<keyword evidence="7" id="KW-0328">Glycosyltransferase</keyword>
<dbReference type="InterPro" id="IPR012338">
    <property type="entry name" value="Beta-lactam/transpept-like"/>
</dbReference>
<dbReference type="Pfam" id="PF00905">
    <property type="entry name" value="Transpeptidase"/>
    <property type="match status" value="1"/>
</dbReference>
<evidence type="ECO:0000256" key="8">
    <source>
        <dbReference type="ARBA" id="ARBA00022679"/>
    </source>
</evidence>
<evidence type="ECO:0000256" key="7">
    <source>
        <dbReference type="ARBA" id="ARBA00022676"/>
    </source>
</evidence>
<keyword evidence="14" id="KW-0961">Cell wall biogenesis/degradation</keyword>
<accession>A0A0G1ESW8</accession>
<keyword evidence="4" id="KW-1003">Cell membrane</keyword>
<dbReference type="InterPro" id="IPR050396">
    <property type="entry name" value="Glycosyltr_51/Transpeptidase"/>
</dbReference>
<keyword evidence="17" id="KW-1133">Transmembrane helix</keyword>
<keyword evidence="13" id="KW-0511">Multifunctional enzyme</keyword>
<evidence type="ECO:0000256" key="4">
    <source>
        <dbReference type="ARBA" id="ARBA00022475"/>
    </source>
</evidence>
<keyword evidence="5" id="KW-0121">Carboxypeptidase</keyword>
<dbReference type="Gene3D" id="2.60.40.10">
    <property type="entry name" value="Immunoglobulins"/>
    <property type="match status" value="1"/>
</dbReference>
<dbReference type="GO" id="GO:0009252">
    <property type="term" value="P:peptidoglycan biosynthetic process"/>
    <property type="evidence" value="ECO:0007669"/>
    <property type="project" value="UniProtKB-KW"/>
</dbReference>
<comment type="similarity">
    <text evidence="3">In the N-terminal section; belongs to the glycosyltransferase 51 family.</text>
</comment>
<dbReference type="InterPro" id="IPR001264">
    <property type="entry name" value="Glyco_trans_51"/>
</dbReference>
<evidence type="ECO:0000256" key="5">
    <source>
        <dbReference type="ARBA" id="ARBA00022645"/>
    </source>
</evidence>
<evidence type="ECO:0000256" key="14">
    <source>
        <dbReference type="ARBA" id="ARBA00023316"/>
    </source>
</evidence>
<evidence type="ECO:0000256" key="16">
    <source>
        <dbReference type="ARBA" id="ARBA00049902"/>
    </source>
</evidence>
<evidence type="ECO:0000256" key="13">
    <source>
        <dbReference type="ARBA" id="ARBA00023268"/>
    </source>
</evidence>
<dbReference type="AlphaFoldDB" id="A0A0G1ESW8"/>
<evidence type="ECO:0000256" key="11">
    <source>
        <dbReference type="ARBA" id="ARBA00022984"/>
    </source>
</evidence>
<dbReference type="GO" id="GO:0071555">
    <property type="term" value="P:cell wall organization"/>
    <property type="evidence" value="ECO:0007669"/>
    <property type="project" value="UniProtKB-KW"/>
</dbReference>
<organism evidence="20 21">
    <name type="scientific">Candidatus Gottesmanbacteria bacterium GW2011_GWB1_43_11</name>
    <dbReference type="NCBI Taxonomy" id="1618446"/>
    <lineage>
        <taxon>Bacteria</taxon>
        <taxon>Candidatus Gottesmaniibacteriota</taxon>
    </lineage>
</organism>
<dbReference type="GO" id="GO:0008955">
    <property type="term" value="F:peptidoglycan glycosyltransferase activity"/>
    <property type="evidence" value="ECO:0007669"/>
    <property type="project" value="UniProtKB-EC"/>
</dbReference>
<dbReference type="Proteomes" id="UP000034050">
    <property type="component" value="Unassembled WGS sequence"/>
</dbReference>
<evidence type="ECO:0000256" key="9">
    <source>
        <dbReference type="ARBA" id="ARBA00022801"/>
    </source>
</evidence>
<dbReference type="SUPFAM" id="SSF53955">
    <property type="entry name" value="Lysozyme-like"/>
    <property type="match status" value="1"/>
</dbReference>
<keyword evidence="11" id="KW-0573">Peptidoglycan synthesis</keyword>
<dbReference type="GO" id="GO:0005886">
    <property type="term" value="C:plasma membrane"/>
    <property type="evidence" value="ECO:0007669"/>
    <property type="project" value="UniProtKB-SubCell"/>
</dbReference>
<gene>
    <name evidence="20" type="ORF">UV61_C0012G0003</name>
</gene>
<evidence type="ECO:0000256" key="2">
    <source>
        <dbReference type="ARBA" id="ARBA00007090"/>
    </source>
</evidence>
<evidence type="ECO:0000256" key="10">
    <source>
        <dbReference type="ARBA" id="ARBA00022960"/>
    </source>
</evidence>
<evidence type="ECO:0000259" key="19">
    <source>
        <dbReference type="Pfam" id="PF00912"/>
    </source>
</evidence>
<dbReference type="GO" id="GO:0009002">
    <property type="term" value="F:serine-type D-Ala-D-Ala carboxypeptidase activity"/>
    <property type="evidence" value="ECO:0007669"/>
    <property type="project" value="UniProtKB-EC"/>
</dbReference>
<dbReference type="GO" id="GO:0006508">
    <property type="term" value="P:proteolysis"/>
    <property type="evidence" value="ECO:0007669"/>
    <property type="project" value="UniProtKB-KW"/>
</dbReference>
<dbReference type="Pfam" id="PF00912">
    <property type="entry name" value="Transgly"/>
    <property type="match status" value="1"/>
</dbReference>
<feature type="transmembrane region" description="Helical" evidence="17">
    <location>
        <begin position="27"/>
        <end position="54"/>
    </location>
</feature>
<feature type="domain" description="Glycosyl transferase family 51" evidence="19">
    <location>
        <begin position="79"/>
        <end position="253"/>
    </location>
</feature>
<feature type="domain" description="Penicillin-binding protein transpeptidase" evidence="18">
    <location>
        <begin position="343"/>
        <end position="589"/>
    </location>
</feature>
<evidence type="ECO:0000256" key="6">
    <source>
        <dbReference type="ARBA" id="ARBA00022670"/>
    </source>
</evidence>
<evidence type="ECO:0000313" key="20">
    <source>
        <dbReference type="EMBL" id="KKS86176.1"/>
    </source>
</evidence>
<reference evidence="20 21" key="1">
    <citation type="journal article" date="2015" name="Nature">
        <title>rRNA introns, odd ribosomes, and small enigmatic genomes across a large radiation of phyla.</title>
        <authorList>
            <person name="Brown C.T."/>
            <person name="Hug L.A."/>
            <person name="Thomas B.C."/>
            <person name="Sharon I."/>
            <person name="Castelle C.J."/>
            <person name="Singh A."/>
            <person name="Wilkins M.J."/>
            <person name="Williams K.H."/>
            <person name="Banfield J.F."/>
        </authorList>
    </citation>
    <scope>NUCLEOTIDE SEQUENCE [LARGE SCALE GENOMIC DNA]</scope>
</reference>
<protein>
    <submittedName>
        <fullName evidence="20">Penicillin-binding protein, 1A family</fullName>
    </submittedName>
</protein>
<dbReference type="GO" id="GO:0030288">
    <property type="term" value="C:outer membrane-bounded periplasmic space"/>
    <property type="evidence" value="ECO:0007669"/>
    <property type="project" value="TreeGrafter"/>
</dbReference>
<dbReference type="EMBL" id="LCFD01000012">
    <property type="protein sequence ID" value="KKS86176.1"/>
    <property type="molecule type" value="Genomic_DNA"/>
</dbReference>
<dbReference type="Gene3D" id="3.40.710.10">
    <property type="entry name" value="DD-peptidase/beta-lactamase superfamily"/>
    <property type="match status" value="1"/>
</dbReference>
<dbReference type="InterPro" id="IPR001460">
    <property type="entry name" value="PCN-bd_Tpept"/>
</dbReference>
<dbReference type="InterPro" id="IPR013783">
    <property type="entry name" value="Ig-like_fold"/>
</dbReference>
<dbReference type="InterPro" id="IPR023346">
    <property type="entry name" value="Lysozyme-like_dom_sf"/>
</dbReference>
<keyword evidence="9" id="KW-0378">Hydrolase</keyword>
<keyword evidence="17" id="KW-0812">Transmembrane</keyword>
<evidence type="ECO:0000256" key="1">
    <source>
        <dbReference type="ARBA" id="ARBA00004236"/>
    </source>
</evidence>
<comment type="catalytic activity">
    <reaction evidence="15">
        <text>Preferential cleavage: (Ac)2-L-Lys-D-Ala-|-D-Ala. Also transpeptidation of peptidyl-alanyl moieties that are N-acyl substituents of D-alanine.</text>
        <dbReference type="EC" id="3.4.16.4"/>
    </reaction>
</comment>